<dbReference type="Gene3D" id="3.30.750.24">
    <property type="entry name" value="STAS domain"/>
    <property type="match status" value="1"/>
</dbReference>
<protein>
    <recommendedName>
        <fullName evidence="1">STAS domain-containing protein</fullName>
    </recommendedName>
</protein>
<evidence type="ECO:0000259" key="1">
    <source>
        <dbReference type="PROSITE" id="PS50801"/>
    </source>
</evidence>
<feature type="domain" description="STAS" evidence="1">
    <location>
        <begin position="21"/>
        <end position="75"/>
    </location>
</feature>
<proteinExistence type="predicted"/>
<evidence type="ECO:0000313" key="2">
    <source>
        <dbReference type="EMBL" id="ALG10638.1"/>
    </source>
</evidence>
<dbReference type="Pfam" id="PF13466">
    <property type="entry name" value="STAS_2"/>
    <property type="match status" value="1"/>
</dbReference>
<dbReference type="CDD" id="cd07043">
    <property type="entry name" value="STAS_anti-anti-sigma_factors"/>
    <property type="match status" value="1"/>
</dbReference>
<accession>A0A0N9HZ39</accession>
<keyword evidence="3" id="KW-1185">Reference proteome</keyword>
<sequence>MTATSYSTRLTHTGTEGDDLVTTVTVTGEIDVTNAEDLARTLAGITSEHPLVLDLSELCYFDSAGFAVLDRVLSEGPVIVVLTPGSKLRKAATLMGLPYHDDAGTAQAEARGQALP</sequence>
<dbReference type="OrthoDB" id="3697150at2"/>
<reference evidence="2 3" key="1">
    <citation type="submission" date="2015-07" db="EMBL/GenBank/DDBJ databases">
        <title>Genome sequencing of Kibdelosporangium phytohabitans.</title>
        <authorList>
            <person name="Qin S."/>
            <person name="Xing K."/>
        </authorList>
    </citation>
    <scope>NUCLEOTIDE SEQUENCE [LARGE SCALE GENOMIC DNA]</scope>
    <source>
        <strain evidence="2 3">KLBMP1111</strain>
    </source>
</reference>
<dbReference type="InterPro" id="IPR002645">
    <property type="entry name" value="STAS_dom"/>
</dbReference>
<dbReference type="EMBL" id="CP012752">
    <property type="protein sequence ID" value="ALG10638.1"/>
    <property type="molecule type" value="Genomic_DNA"/>
</dbReference>
<dbReference type="Proteomes" id="UP000063699">
    <property type="component" value="Chromosome"/>
</dbReference>
<organism evidence="2 3">
    <name type="scientific">Kibdelosporangium phytohabitans</name>
    <dbReference type="NCBI Taxonomy" id="860235"/>
    <lineage>
        <taxon>Bacteria</taxon>
        <taxon>Bacillati</taxon>
        <taxon>Actinomycetota</taxon>
        <taxon>Actinomycetes</taxon>
        <taxon>Pseudonocardiales</taxon>
        <taxon>Pseudonocardiaceae</taxon>
        <taxon>Kibdelosporangium</taxon>
    </lineage>
</organism>
<dbReference type="AlphaFoldDB" id="A0A0N9HZ39"/>
<gene>
    <name evidence="2" type="ORF">AOZ06_30415</name>
</gene>
<dbReference type="InterPro" id="IPR036513">
    <property type="entry name" value="STAS_dom_sf"/>
</dbReference>
<dbReference type="RefSeq" id="WP_054292541.1">
    <property type="nucleotide sequence ID" value="NZ_CP012752.1"/>
</dbReference>
<dbReference type="STRING" id="860235.AOZ06_30415"/>
<name>A0A0N9HZ39_9PSEU</name>
<evidence type="ECO:0000313" key="3">
    <source>
        <dbReference type="Proteomes" id="UP000063699"/>
    </source>
</evidence>
<dbReference type="PROSITE" id="PS50801">
    <property type="entry name" value="STAS"/>
    <property type="match status" value="1"/>
</dbReference>
<dbReference type="SUPFAM" id="SSF52091">
    <property type="entry name" value="SpoIIaa-like"/>
    <property type="match status" value="1"/>
</dbReference>
<dbReference type="InterPro" id="IPR058548">
    <property type="entry name" value="MlaB-like_STAS"/>
</dbReference>
<dbReference type="KEGG" id="kphy:AOZ06_30415"/>